<keyword evidence="2" id="KW-1185">Reference proteome</keyword>
<protein>
    <submittedName>
        <fullName evidence="1">Uncharacterized protein</fullName>
    </submittedName>
</protein>
<proteinExistence type="predicted"/>
<accession>A0A6B0QX75</accession>
<evidence type="ECO:0000313" key="1">
    <source>
        <dbReference type="EMBL" id="MXQ81271.1"/>
    </source>
</evidence>
<evidence type="ECO:0000313" key="2">
    <source>
        <dbReference type="Proteomes" id="UP000322234"/>
    </source>
</evidence>
<sequence length="99" mass="10687">MLGSRMREAPGYNECWGSQTLGVPDARGPGYAEHLALVWPGLATELTGSSEQAARGGLSALLARFPHNLFKTSDCSFFNGVADPEVAATREAWMEYQPL</sequence>
<reference evidence="1" key="1">
    <citation type="submission" date="2019-10" db="EMBL/GenBank/DDBJ databases">
        <title>The sequence and de novo assembly of the wild yak genome.</title>
        <authorList>
            <person name="Liu Y."/>
        </authorList>
    </citation>
    <scope>NUCLEOTIDE SEQUENCE [LARGE SCALE GENOMIC DNA]</scope>
    <source>
        <strain evidence="1">WY2019</strain>
    </source>
</reference>
<dbReference type="EMBL" id="VBQZ03000007">
    <property type="protein sequence ID" value="MXQ81271.1"/>
    <property type="molecule type" value="Genomic_DNA"/>
</dbReference>
<name>A0A6B0QX75_9CETA</name>
<dbReference type="Proteomes" id="UP000322234">
    <property type="component" value="Unassembled WGS sequence"/>
</dbReference>
<organism evidence="1 2">
    <name type="scientific">Bos mutus</name>
    <name type="common">wild yak</name>
    <dbReference type="NCBI Taxonomy" id="72004"/>
    <lineage>
        <taxon>Eukaryota</taxon>
        <taxon>Metazoa</taxon>
        <taxon>Chordata</taxon>
        <taxon>Craniata</taxon>
        <taxon>Vertebrata</taxon>
        <taxon>Euteleostomi</taxon>
        <taxon>Mammalia</taxon>
        <taxon>Eutheria</taxon>
        <taxon>Laurasiatheria</taxon>
        <taxon>Artiodactyla</taxon>
        <taxon>Ruminantia</taxon>
        <taxon>Pecora</taxon>
        <taxon>Bovidae</taxon>
        <taxon>Bovinae</taxon>
        <taxon>Bos</taxon>
    </lineage>
</organism>
<dbReference type="AlphaFoldDB" id="A0A6B0QX75"/>
<comment type="caution">
    <text evidence="1">The sequence shown here is derived from an EMBL/GenBank/DDBJ whole genome shotgun (WGS) entry which is preliminary data.</text>
</comment>
<gene>
    <name evidence="1" type="ORF">E5288_WYG005874</name>
</gene>